<dbReference type="RefSeq" id="WP_121644316.1">
    <property type="nucleotide sequence ID" value="NZ_RCWN01000001.1"/>
</dbReference>
<accession>A0A3L7J9D1</accession>
<dbReference type="GO" id="GO:0032259">
    <property type="term" value="P:methylation"/>
    <property type="evidence" value="ECO:0007669"/>
    <property type="project" value="UniProtKB-KW"/>
</dbReference>
<dbReference type="InterPro" id="IPR029063">
    <property type="entry name" value="SAM-dependent_MTases_sf"/>
</dbReference>
<evidence type="ECO:0000313" key="5">
    <source>
        <dbReference type="Proteomes" id="UP000281094"/>
    </source>
</evidence>
<evidence type="ECO:0000259" key="3">
    <source>
        <dbReference type="Pfam" id="PF10017"/>
    </source>
</evidence>
<dbReference type="Pfam" id="PF10017">
    <property type="entry name" value="Methyltransf_33"/>
    <property type="match status" value="1"/>
</dbReference>
<name>A0A3L7J9D1_9HYPH</name>
<evidence type="ECO:0000256" key="2">
    <source>
        <dbReference type="ARBA" id="ARBA00022679"/>
    </source>
</evidence>
<dbReference type="PANTHER" id="PTHR43397">
    <property type="entry name" value="ERGOTHIONEINE BIOSYNTHESIS PROTEIN 1"/>
    <property type="match status" value="1"/>
</dbReference>
<protein>
    <submittedName>
        <fullName evidence="4">L-histidine N(Alpha)-methyltransferase</fullName>
        <ecNumber evidence="4">2.1.1.44</ecNumber>
    </submittedName>
</protein>
<organism evidence="4 5">
    <name type="scientific">Notoacmeibacter ruber</name>
    <dbReference type="NCBI Taxonomy" id="2670375"/>
    <lineage>
        <taxon>Bacteria</taxon>
        <taxon>Pseudomonadati</taxon>
        <taxon>Pseudomonadota</taxon>
        <taxon>Alphaproteobacteria</taxon>
        <taxon>Hyphomicrobiales</taxon>
        <taxon>Notoacmeibacteraceae</taxon>
        <taxon>Notoacmeibacter</taxon>
    </lineage>
</organism>
<dbReference type="EMBL" id="RCWN01000001">
    <property type="protein sequence ID" value="RLQ87348.1"/>
    <property type="molecule type" value="Genomic_DNA"/>
</dbReference>
<evidence type="ECO:0000313" key="4">
    <source>
        <dbReference type="EMBL" id="RLQ87348.1"/>
    </source>
</evidence>
<gene>
    <name evidence="4" type="primary">egtD</name>
    <name evidence="4" type="ORF">D8780_03125</name>
</gene>
<dbReference type="InterPro" id="IPR019257">
    <property type="entry name" value="MeTrfase_dom"/>
</dbReference>
<dbReference type="PANTHER" id="PTHR43397:SF1">
    <property type="entry name" value="ERGOTHIONEINE BIOSYNTHESIS PROTEIN 1"/>
    <property type="match status" value="1"/>
</dbReference>
<dbReference type="NCBIfam" id="TIGR03438">
    <property type="entry name" value="egtD_ergothio"/>
    <property type="match status" value="1"/>
</dbReference>
<proteinExistence type="predicted"/>
<dbReference type="GO" id="GO:0052706">
    <property type="term" value="F:L-histidine N(alpha)-methyltransferase activity"/>
    <property type="evidence" value="ECO:0007669"/>
    <property type="project" value="UniProtKB-EC"/>
</dbReference>
<dbReference type="EC" id="2.1.1.44" evidence="4"/>
<reference evidence="4 5" key="1">
    <citation type="submission" date="2018-10" db="EMBL/GenBank/DDBJ databases">
        <title>Notoacmeibacter sp. M2BS9Y-3-1, whole genome shotgun sequence.</title>
        <authorList>
            <person name="Tuo L."/>
        </authorList>
    </citation>
    <scope>NUCLEOTIDE SEQUENCE [LARGE SCALE GENOMIC DNA]</scope>
    <source>
        <strain evidence="4 5">M2BS9Y-3-1</strain>
    </source>
</reference>
<keyword evidence="5" id="KW-1185">Reference proteome</keyword>
<dbReference type="Proteomes" id="UP000281094">
    <property type="component" value="Unassembled WGS sequence"/>
</dbReference>
<dbReference type="AlphaFoldDB" id="A0A3L7J9D1"/>
<keyword evidence="2 4" id="KW-0808">Transferase</keyword>
<dbReference type="InterPro" id="IPR017804">
    <property type="entry name" value="MeTrfase_EgtD-like"/>
</dbReference>
<dbReference type="PIRSF" id="PIRSF018005">
    <property type="entry name" value="UCP018005"/>
    <property type="match status" value="1"/>
</dbReference>
<dbReference type="InterPro" id="IPR035094">
    <property type="entry name" value="EgtD"/>
</dbReference>
<sequence length="313" mass="35221">MLDRTDPTFRESVLKGLAKDPKVLEPKWFYDAAGSALFDEICELPEYYPTRTEKSILEERAAEIASELGNDVILYEPGAGSLQKARILLEALEGLARFIPSDISAAHLEAAASDLRKAFPDIAIDPVACDFTKHLEMPAIADDRPVTIFFPGSTIGNFEPGQAENLLRRFRKETGARQLLIGVDLVKDRETLVAAYDDAAGVTAAFNLNLLKRINRELEADFALHQFQHHALFNESRSRIEMHLESLCEQSVSISGERFDFRDGERIHTENSYKYTPERFASLAGKAGWVKPHLWTDQNRLFGVFLFQSEEAD</sequence>
<evidence type="ECO:0000256" key="1">
    <source>
        <dbReference type="ARBA" id="ARBA00022603"/>
    </source>
</evidence>
<dbReference type="Gene3D" id="3.40.50.150">
    <property type="entry name" value="Vaccinia Virus protein VP39"/>
    <property type="match status" value="1"/>
</dbReference>
<keyword evidence="1 4" id="KW-0489">Methyltransferase</keyword>
<dbReference type="InterPro" id="IPR051128">
    <property type="entry name" value="EgtD_Methyltrsf_superfamily"/>
</dbReference>
<comment type="caution">
    <text evidence="4">The sequence shown here is derived from an EMBL/GenBank/DDBJ whole genome shotgun (WGS) entry which is preliminary data.</text>
</comment>
<dbReference type="SUPFAM" id="SSF53335">
    <property type="entry name" value="S-adenosyl-L-methionine-dependent methyltransferases"/>
    <property type="match status" value="1"/>
</dbReference>
<feature type="domain" description="Histidine-specific methyltransferase SAM-dependent" evidence="3">
    <location>
        <begin position="9"/>
        <end position="308"/>
    </location>
</feature>